<feature type="transmembrane region" description="Helical" evidence="1">
    <location>
        <begin position="20"/>
        <end position="37"/>
    </location>
</feature>
<dbReference type="RefSeq" id="WP_128525222.1">
    <property type="nucleotide sequence ID" value="NZ_CANLVY010000001.1"/>
</dbReference>
<feature type="transmembrane region" description="Helical" evidence="1">
    <location>
        <begin position="98"/>
        <end position="117"/>
    </location>
</feature>
<keyword evidence="1" id="KW-1133">Transmembrane helix</keyword>
<keyword evidence="1" id="KW-0472">Membrane</keyword>
<dbReference type="KEGG" id="hli:HLI_12445"/>
<dbReference type="AlphaFoldDB" id="A0A410MDZ0"/>
<keyword evidence="1" id="KW-0812">Transmembrane</keyword>
<dbReference type="EMBL" id="CP026118">
    <property type="protein sequence ID" value="QAS52944.1"/>
    <property type="molecule type" value="Genomic_DNA"/>
</dbReference>
<dbReference type="OrthoDB" id="2429144at2"/>
<reference evidence="2 3" key="1">
    <citation type="submission" date="2018-01" db="EMBL/GenBank/DDBJ databases">
        <title>The whole genome sequencing and assembly of Halobacillus litoralis ERB031 strain.</title>
        <authorList>
            <person name="Lee S.-J."/>
            <person name="Park M.-K."/>
            <person name="Kim J.-Y."/>
            <person name="Lee Y.-J."/>
            <person name="Yi H."/>
            <person name="Bahn Y.-S."/>
            <person name="Kim J.F."/>
            <person name="Lee D.-W."/>
        </authorList>
    </citation>
    <scope>NUCLEOTIDE SEQUENCE [LARGE SCALE GENOMIC DNA]</scope>
    <source>
        <strain evidence="2 3">ERB 031</strain>
    </source>
</reference>
<gene>
    <name evidence="2" type="ORF">HLI_12445</name>
</gene>
<evidence type="ECO:0000313" key="3">
    <source>
        <dbReference type="Proteomes" id="UP000287756"/>
    </source>
</evidence>
<sequence>MDEEKWEIQEIKRLKKKHLILYNLVMLLIVVSFGFYAENGGTAPLIFNLCCVVFWIITATSWCTLITGNAIGTKSTQRVLSFDKDHLGEKRWKRQKTLGTVLISVLTIGITVVLLVMEFDSVRLEFPLDATPIIGAWAGYTAGEIRNINRL</sequence>
<organism evidence="2 3">
    <name type="scientific">Halobacillus litoralis</name>
    <dbReference type="NCBI Taxonomy" id="45668"/>
    <lineage>
        <taxon>Bacteria</taxon>
        <taxon>Bacillati</taxon>
        <taxon>Bacillota</taxon>
        <taxon>Bacilli</taxon>
        <taxon>Bacillales</taxon>
        <taxon>Bacillaceae</taxon>
        <taxon>Halobacillus</taxon>
    </lineage>
</organism>
<name>A0A410MDZ0_9BACI</name>
<evidence type="ECO:0000313" key="2">
    <source>
        <dbReference type="EMBL" id="QAS52944.1"/>
    </source>
</evidence>
<accession>A0A410MDZ0</accession>
<dbReference type="Proteomes" id="UP000287756">
    <property type="component" value="Chromosome"/>
</dbReference>
<feature type="transmembrane region" description="Helical" evidence="1">
    <location>
        <begin position="43"/>
        <end position="68"/>
    </location>
</feature>
<evidence type="ECO:0000256" key="1">
    <source>
        <dbReference type="SAM" id="Phobius"/>
    </source>
</evidence>
<protein>
    <submittedName>
        <fullName evidence="2">Uncharacterized protein</fullName>
    </submittedName>
</protein>
<proteinExistence type="predicted"/>